<dbReference type="GO" id="GO:0003676">
    <property type="term" value="F:nucleic acid binding"/>
    <property type="evidence" value="ECO:0007669"/>
    <property type="project" value="InterPro"/>
</dbReference>
<dbReference type="Gene3D" id="1.20.1250.20">
    <property type="entry name" value="MFS general substrate transporter like domains"/>
    <property type="match status" value="1"/>
</dbReference>
<dbReference type="Pfam" id="PF07690">
    <property type="entry name" value="MFS_1"/>
    <property type="match status" value="1"/>
</dbReference>
<dbReference type="VEuPathDB" id="FungiDB:BD410DRAFT_771593"/>
<evidence type="ECO:0000256" key="3">
    <source>
        <dbReference type="ARBA" id="ARBA00022989"/>
    </source>
</evidence>
<feature type="transmembrane region" description="Helical" evidence="5">
    <location>
        <begin position="279"/>
        <end position="298"/>
    </location>
</feature>
<evidence type="ECO:0000313" key="7">
    <source>
        <dbReference type="EMBL" id="TDL21352.1"/>
    </source>
</evidence>
<feature type="transmembrane region" description="Helical" evidence="5">
    <location>
        <begin position="132"/>
        <end position="151"/>
    </location>
</feature>
<feature type="transmembrane region" description="Helical" evidence="5">
    <location>
        <begin position="98"/>
        <end position="120"/>
    </location>
</feature>
<feature type="transmembrane region" description="Helical" evidence="5">
    <location>
        <begin position="319"/>
        <end position="340"/>
    </location>
</feature>
<dbReference type="SUPFAM" id="SSF103473">
    <property type="entry name" value="MFS general substrate transporter"/>
    <property type="match status" value="1"/>
</dbReference>
<keyword evidence="4 5" id="KW-0472">Membrane</keyword>
<dbReference type="GO" id="GO:0032259">
    <property type="term" value="P:methylation"/>
    <property type="evidence" value="ECO:0007669"/>
    <property type="project" value="InterPro"/>
</dbReference>
<feature type="domain" description="Major facilitator superfamily (MFS) profile" evidence="6">
    <location>
        <begin position="1"/>
        <end position="440"/>
    </location>
</feature>
<feature type="transmembrane region" description="Helical" evidence="5">
    <location>
        <begin position="163"/>
        <end position="183"/>
    </location>
</feature>
<evidence type="ECO:0000256" key="1">
    <source>
        <dbReference type="ARBA" id="ARBA00004141"/>
    </source>
</evidence>
<dbReference type="PANTHER" id="PTHR23502">
    <property type="entry name" value="MAJOR FACILITATOR SUPERFAMILY"/>
    <property type="match status" value="1"/>
</dbReference>
<name>A0A4Y7Q2G8_9AGAM</name>
<dbReference type="InterPro" id="IPR020846">
    <property type="entry name" value="MFS_dom"/>
</dbReference>
<gene>
    <name evidence="7" type="ORF">BD410DRAFT_771593</name>
</gene>
<feature type="transmembrane region" description="Helical" evidence="5">
    <location>
        <begin position="75"/>
        <end position="92"/>
    </location>
</feature>
<dbReference type="PROSITE" id="PS00092">
    <property type="entry name" value="N6_MTASE"/>
    <property type="match status" value="1"/>
</dbReference>
<feature type="transmembrane region" description="Helical" evidence="5">
    <location>
        <begin position="41"/>
        <end position="63"/>
    </location>
</feature>
<comment type="subcellular location">
    <subcellularLocation>
        <location evidence="1">Membrane</location>
        <topology evidence="1">Multi-pass membrane protein</topology>
    </subcellularLocation>
</comment>
<dbReference type="PROSITE" id="PS50850">
    <property type="entry name" value="MFS"/>
    <property type="match status" value="1"/>
</dbReference>
<organism evidence="7 8">
    <name type="scientific">Rickenella mellea</name>
    <dbReference type="NCBI Taxonomy" id="50990"/>
    <lineage>
        <taxon>Eukaryota</taxon>
        <taxon>Fungi</taxon>
        <taxon>Dikarya</taxon>
        <taxon>Basidiomycota</taxon>
        <taxon>Agaricomycotina</taxon>
        <taxon>Agaricomycetes</taxon>
        <taxon>Hymenochaetales</taxon>
        <taxon>Rickenellaceae</taxon>
        <taxon>Rickenella</taxon>
    </lineage>
</organism>
<evidence type="ECO:0000256" key="2">
    <source>
        <dbReference type="ARBA" id="ARBA00022692"/>
    </source>
</evidence>
<feature type="transmembrane region" description="Helical" evidence="5">
    <location>
        <begin position="352"/>
        <end position="370"/>
    </location>
</feature>
<dbReference type="FunFam" id="1.20.1250.20:FF:000011">
    <property type="entry name" value="MFS multidrug transporter, putative"/>
    <property type="match status" value="1"/>
</dbReference>
<evidence type="ECO:0000313" key="8">
    <source>
        <dbReference type="Proteomes" id="UP000294933"/>
    </source>
</evidence>
<evidence type="ECO:0000259" key="6">
    <source>
        <dbReference type="PROSITE" id="PS50850"/>
    </source>
</evidence>
<feature type="transmembrane region" description="Helical" evidence="5">
    <location>
        <begin position="240"/>
        <end position="259"/>
    </location>
</feature>
<dbReference type="AlphaFoldDB" id="A0A4Y7Q2G8"/>
<dbReference type="STRING" id="50990.A0A4Y7Q2G8"/>
<dbReference type="EMBL" id="ML170181">
    <property type="protein sequence ID" value="TDL21352.1"/>
    <property type="molecule type" value="Genomic_DNA"/>
</dbReference>
<evidence type="ECO:0000256" key="4">
    <source>
        <dbReference type="ARBA" id="ARBA00023136"/>
    </source>
</evidence>
<dbReference type="Proteomes" id="UP000294933">
    <property type="component" value="Unassembled WGS sequence"/>
</dbReference>
<feature type="transmembrane region" description="Helical" evidence="5">
    <location>
        <begin position="414"/>
        <end position="433"/>
    </location>
</feature>
<sequence length="466" mass="51337">MTTMEAMVPHIVGGLLVLNATFASSAPSGIVEDMMEQFRFSIHVATLTVSLFVAGYCVGPLLWGPLSESYGRRPIFIIILFYTGFQVDSALSPNTASILTFRLLGGIFASCPLANSGALVSDIWDARTRGKALALFSVAPFAGPALGPVVAGYISTAGASWRWLYWVLTIFAGFCLFIIYFTLPETFAPVLLVIKAKRLRAETGDERYYAPLESEDKIPLGKRVEKILARPFKVMFQEPMLIAVTMYMSFVFGCIYLLFEAFPIVFVEGHHFRSGTLGLMFLPLFLGSVVGVISYLIVFNPPYERATDKYAPDPVPPEVRLELALFAAPLFAISFFWVGWTSFPSISFCAPMMSSLVLGWTAVHIFLALINYIIDTYLFVAASALAAATVVRSVFGAVFPLFTRQMYVPLNPRWASTLLGCIALFMVPIPFVLMKYGPTLRAKSKNAPTKAPMKIENIDIEGEKVV</sequence>
<dbReference type="GO" id="GO:0022857">
    <property type="term" value="F:transmembrane transporter activity"/>
    <property type="evidence" value="ECO:0007669"/>
    <property type="project" value="InterPro"/>
</dbReference>
<dbReference type="InterPro" id="IPR011701">
    <property type="entry name" value="MFS"/>
</dbReference>
<dbReference type="CDD" id="cd17323">
    <property type="entry name" value="MFS_Tpo1_MDR_like"/>
    <property type="match status" value="1"/>
</dbReference>
<dbReference type="InterPro" id="IPR036259">
    <property type="entry name" value="MFS_trans_sf"/>
</dbReference>
<dbReference type="OrthoDB" id="9986881at2759"/>
<protein>
    <submittedName>
        <fullName evidence="7">MFS general substrate transporter</fullName>
    </submittedName>
</protein>
<dbReference type="GO" id="GO:0008168">
    <property type="term" value="F:methyltransferase activity"/>
    <property type="evidence" value="ECO:0007669"/>
    <property type="project" value="InterPro"/>
</dbReference>
<dbReference type="GO" id="GO:0005886">
    <property type="term" value="C:plasma membrane"/>
    <property type="evidence" value="ECO:0007669"/>
    <property type="project" value="TreeGrafter"/>
</dbReference>
<keyword evidence="2 5" id="KW-0812">Transmembrane</keyword>
<dbReference type="PANTHER" id="PTHR23502:SF173">
    <property type="entry name" value="MFS-MULTIDRUG-RESISTANCE TRANSPORTER-RELATED"/>
    <property type="match status" value="1"/>
</dbReference>
<evidence type="ECO:0000256" key="5">
    <source>
        <dbReference type="SAM" id="Phobius"/>
    </source>
</evidence>
<feature type="transmembrane region" description="Helical" evidence="5">
    <location>
        <begin position="377"/>
        <end position="402"/>
    </location>
</feature>
<reference evidence="7 8" key="1">
    <citation type="submission" date="2018-06" db="EMBL/GenBank/DDBJ databases">
        <title>A transcriptomic atlas of mushroom development highlights an independent origin of complex multicellularity.</title>
        <authorList>
            <consortium name="DOE Joint Genome Institute"/>
            <person name="Krizsan K."/>
            <person name="Almasi E."/>
            <person name="Merenyi Z."/>
            <person name="Sahu N."/>
            <person name="Viragh M."/>
            <person name="Koszo T."/>
            <person name="Mondo S."/>
            <person name="Kiss B."/>
            <person name="Balint B."/>
            <person name="Kues U."/>
            <person name="Barry K."/>
            <person name="Hegedus J.C."/>
            <person name="Henrissat B."/>
            <person name="Johnson J."/>
            <person name="Lipzen A."/>
            <person name="Ohm R."/>
            <person name="Nagy I."/>
            <person name="Pangilinan J."/>
            <person name="Yan J."/>
            <person name="Xiong Y."/>
            <person name="Grigoriev I.V."/>
            <person name="Hibbett D.S."/>
            <person name="Nagy L.G."/>
        </authorList>
    </citation>
    <scope>NUCLEOTIDE SEQUENCE [LARGE SCALE GENOMIC DNA]</scope>
    <source>
        <strain evidence="7 8">SZMC22713</strain>
    </source>
</reference>
<keyword evidence="8" id="KW-1185">Reference proteome</keyword>
<proteinExistence type="predicted"/>
<keyword evidence="3 5" id="KW-1133">Transmembrane helix</keyword>
<dbReference type="InterPro" id="IPR002052">
    <property type="entry name" value="DNA_methylase_N6_adenine_CS"/>
</dbReference>
<accession>A0A4Y7Q2G8</accession>